<dbReference type="AlphaFoldDB" id="A0A8W8MTH5"/>
<feature type="repeat" description="FG-GAP" evidence="4">
    <location>
        <begin position="107"/>
        <end position="173"/>
    </location>
</feature>
<feature type="transmembrane region" description="Helical" evidence="5">
    <location>
        <begin position="933"/>
        <end position="955"/>
    </location>
</feature>
<proteinExistence type="inferred from homology"/>
<dbReference type="Gene3D" id="2.130.10.130">
    <property type="entry name" value="Integrin alpha, N-terminal"/>
    <property type="match status" value="1"/>
</dbReference>
<dbReference type="InterPro" id="IPR013517">
    <property type="entry name" value="FG-GAP"/>
</dbReference>
<evidence type="ECO:0008006" key="8">
    <source>
        <dbReference type="Google" id="ProtNLM"/>
    </source>
</evidence>
<keyword evidence="5" id="KW-0130">Cell adhesion</keyword>
<dbReference type="SMART" id="SM00191">
    <property type="entry name" value="Int_alpha"/>
    <property type="match status" value="4"/>
</dbReference>
<dbReference type="InterPro" id="IPR018184">
    <property type="entry name" value="Integrin_alpha_C_CS"/>
</dbReference>
<dbReference type="GO" id="GO:0007160">
    <property type="term" value="P:cell-matrix adhesion"/>
    <property type="evidence" value="ECO:0007669"/>
    <property type="project" value="TreeGrafter"/>
</dbReference>
<evidence type="ECO:0000256" key="1">
    <source>
        <dbReference type="ARBA" id="ARBA00022729"/>
    </source>
</evidence>
<dbReference type="GO" id="GO:0008305">
    <property type="term" value="C:integrin complex"/>
    <property type="evidence" value="ECO:0007669"/>
    <property type="project" value="InterPro"/>
</dbReference>
<organism evidence="6 7">
    <name type="scientific">Magallana gigas</name>
    <name type="common">Pacific oyster</name>
    <name type="synonym">Crassostrea gigas</name>
    <dbReference type="NCBI Taxonomy" id="29159"/>
    <lineage>
        <taxon>Eukaryota</taxon>
        <taxon>Metazoa</taxon>
        <taxon>Spiralia</taxon>
        <taxon>Lophotrochozoa</taxon>
        <taxon>Mollusca</taxon>
        <taxon>Bivalvia</taxon>
        <taxon>Autobranchia</taxon>
        <taxon>Pteriomorphia</taxon>
        <taxon>Ostreida</taxon>
        <taxon>Ostreoidea</taxon>
        <taxon>Ostreidae</taxon>
        <taxon>Magallana</taxon>
    </lineage>
</organism>
<dbReference type="GO" id="GO:0033627">
    <property type="term" value="P:cell adhesion mediated by integrin"/>
    <property type="evidence" value="ECO:0007669"/>
    <property type="project" value="TreeGrafter"/>
</dbReference>
<dbReference type="GO" id="GO:0005178">
    <property type="term" value="F:integrin binding"/>
    <property type="evidence" value="ECO:0007669"/>
    <property type="project" value="TreeGrafter"/>
</dbReference>
<dbReference type="GO" id="GO:0098609">
    <property type="term" value="P:cell-cell adhesion"/>
    <property type="evidence" value="ECO:0007669"/>
    <property type="project" value="TreeGrafter"/>
</dbReference>
<feature type="repeat" description="FG-GAP" evidence="4">
    <location>
        <begin position="25"/>
        <end position="87"/>
    </location>
</feature>
<dbReference type="OMA" id="THENNWI"/>
<reference evidence="6" key="1">
    <citation type="submission" date="2022-08" db="UniProtKB">
        <authorList>
            <consortium name="EnsemblMetazoa"/>
        </authorList>
    </citation>
    <scope>IDENTIFICATION</scope>
    <source>
        <strain evidence="6">05x7-T-G4-1.051#20</strain>
    </source>
</reference>
<dbReference type="EnsemblMetazoa" id="G34978.1">
    <property type="protein sequence ID" value="G34978.1:cds"/>
    <property type="gene ID" value="G34978"/>
</dbReference>
<keyword evidence="5" id="KW-0812">Transmembrane</keyword>
<dbReference type="GO" id="GO:0009897">
    <property type="term" value="C:external side of plasma membrane"/>
    <property type="evidence" value="ECO:0007669"/>
    <property type="project" value="TreeGrafter"/>
</dbReference>
<keyword evidence="1 5" id="KW-0732">Signal</keyword>
<dbReference type="InterPro" id="IPR013519">
    <property type="entry name" value="Int_alpha_beta-p"/>
</dbReference>
<dbReference type="PANTHER" id="PTHR23220">
    <property type="entry name" value="INTEGRIN ALPHA"/>
    <property type="match status" value="1"/>
</dbReference>
<evidence type="ECO:0000256" key="5">
    <source>
        <dbReference type="RuleBase" id="RU003762"/>
    </source>
</evidence>
<sequence>MERAWRIQCLVLLLDVFVNSFLLDLQNFTVYRGQNGSLFGYSVALLRNSNGDWILVGAPKSDDIFQPWVRRPGALFKCRLSWRKDSECEEVNVDSTGNTEETMIFHQRQIRFHPDKSNQWLGVSLDVDPVDQSSVLICAHRWKDNYLNIHLNGISHMNGICYQLNSSLSQSARKIPALTIRERLVNRQRYAEFSMGGLGMSAMFSGVSGYMLFGAPGMNDWSGGVVIERDGTNTNDIHYIEPPRSSYQDFQIGSSLAVGNYLFKSTKSIALGAPRAGKVLIYEWMDKSNHPVYTIEDGKVGGGFGSSLLTYRFANRYLDDIIIGAPYFSANYVNEGRIYVFKSRGILGFEQHQMIKGDSSAHAQFGASLGVLGDVNGDGFNEIVVGAPYEEDGKGGVYVFNGWSSGIWPKYTQHIKASKINGLLRGFGISCSRPVAVQSKTVVAFGSHLSSQAVVMQSVDVLQIETSVQLLKKPKFCTLCVAFEICFKDNGNKSHSTAEVNLNFTVRLQDADIFHGVYLTTGLNKEMSVQHVEDSLTMTARDKSCSSSYVLVVDNFQAEVDGVEVLIEHALHTTNSSTIALNNFIGSRELPVIPPSFTYKFLYSTFCDEVRECACFIRVSLHQQWENLLNGTSLIMDPGMVTLVTTLSTTASGVSVSDVTLFQIIPTGIAFVEIERANLNRTLPCTIEQIRLKCLIGLLKANETIVLRFIYEIRQAMVNTSTISMQSGLNFGLTNNSSPKVFEKYSVKAVRSVYADVKGFSRPTNYVMVNTHENNWIQFKHKFFLSLWHPGESEIVHFFFPVLWRTLTLSSSDVDIQHGEGDITCVINNGTNSSEELERIMALNQKICRTVGCDVLTCEIRPTSVRITLAASFNLVVNSRRLPFAEEITEHGYSTNMCYTSKFVIHGENPLCRNITTQIKDISLHETDGRIHYWFVTLAVFTGVAIILLLSFFLWKCGFFYRRAFHELKLRIEIQKLSAVHLFSAQRNSSSLDTDNDNETFVLTPYPSGSDDTQVMTPPPGYLEATHRTSNSSTDYFFNFDDDDGYLIPVFDSRKNDSPD</sequence>
<keyword evidence="5" id="KW-0472">Membrane</keyword>
<dbReference type="SUPFAM" id="SSF69318">
    <property type="entry name" value="Integrin alpha N-terminal domain"/>
    <property type="match status" value="1"/>
</dbReference>
<dbReference type="Gene3D" id="1.20.5.930">
    <property type="entry name" value="Bicelle-embedded integrin alpha(iib) transmembrane segment"/>
    <property type="match status" value="1"/>
</dbReference>
<dbReference type="Pfam" id="PF01839">
    <property type="entry name" value="FG-GAP"/>
    <property type="match status" value="1"/>
</dbReference>
<comment type="similarity">
    <text evidence="5">Belongs to the integrin alpha chain family.</text>
</comment>
<keyword evidence="3" id="KW-0325">Glycoprotein</keyword>
<feature type="chain" id="PRO_5036516525" description="Integrin alpha-2 domain-containing protein" evidence="5">
    <location>
        <begin position="21"/>
        <end position="1060"/>
    </location>
</feature>
<evidence type="ECO:0000256" key="3">
    <source>
        <dbReference type="ARBA" id="ARBA00023180"/>
    </source>
</evidence>
<dbReference type="InterPro" id="IPR028994">
    <property type="entry name" value="Integrin_alpha_N"/>
</dbReference>
<keyword evidence="2" id="KW-0677">Repeat</keyword>
<keyword evidence="5" id="KW-1133">Transmembrane helix</keyword>
<dbReference type="PROSITE" id="PS51470">
    <property type="entry name" value="FG_GAP"/>
    <property type="match status" value="3"/>
</dbReference>
<dbReference type="PRINTS" id="PR01185">
    <property type="entry name" value="INTEGRINA"/>
</dbReference>
<dbReference type="PROSITE" id="PS00242">
    <property type="entry name" value="INTEGRIN_ALPHA"/>
    <property type="match status" value="1"/>
</dbReference>
<evidence type="ECO:0000313" key="7">
    <source>
        <dbReference type="Proteomes" id="UP000005408"/>
    </source>
</evidence>
<evidence type="ECO:0000256" key="2">
    <source>
        <dbReference type="ARBA" id="ARBA00022737"/>
    </source>
</evidence>
<feature type="repeat" description="FG-GAP" evidence="4">
    <location>
        <begin position="353"/>
        <end position="409"/>
    </location>
</feature>
<comment type="subcellular location">
    <subcellularLocation>
        <location evidence="5">Membrane</location>
        <topology evidence="5">Single-pass type I membrane protein</topology>
    </subcellularLocation>
</comment>
<name>A0A8W8MTH5_MAGGI</name>
<evidence type="ECO:0000256" key="4">
    <source>
        <dbReference type="PROSITE-ProRule" id="PRU00803"/>
    </source>
</evidence>
<keyword evidence="5" id="KW-0675">Receptor</keyword>
<evidence type="ECO:0000313" key="6">
    <source>
        <dbReference type="EnsemblMetazoa" id="G34978.1:cds"/>
    </source>
</evidence>
<protein>
    <recommendedName>
        <fullName evidence="8">Integrin alpha-2 domain-containing protein</fullName>
    </recommendedName>
</protein>
<dbReference type="GO" id="GO:0007229">
    <property type="term" value="P:integrin-mediated signaling pathway"/>
    <property type="evidence" value="ECO:0007669"/>
    <property type="project" value="UniProtKB-KW"/>
</dbReference>
<keyword evidence="5" id="KW-0401">Integrin</keyword>
<dbReference type="InterPro" id="IPR000413">
    <property type="entry name" value="Integrin_alpha"/>
</dbReference>
<dbReference type="PANTHER" id="PTHR23220:SF122">
    <property type="entry name" value="INTEGRIN ALPHA-PS1"/>
    <property type="match status" value="1"/>
</dbReference>
<accession>A0A8W8MTH5</accession>
<dbReference type="OrthoDB" id="5317514at2759"/>
<keyword evidence="7" id="KW-1185">Reference proteome</keyword>
<feature type="signal peptide" evidence="5">
    <location>
        <begin position="1"/>
        <end position="20"/>
    </location>
</feature>
<dbReference type="Proteomes" id="UP000005408">
    <property type="component" value="Unassembled WGS sequence"/>
</dbReference>